<dbReference type="EMBL" id="KQ435794">
    <property type="protein sequence ID" value="KOX73936.1"/>
    <property type="molecule type" value="Genomic_DNA"/>
</dbReference>
<gene>
    <name evidence="2" type="ORF">WN51_14014</name>
</gene>
<dbReference type="AlphaFoldDB" id="A0A0M9A0M5"/>
<feature type="compositionally biased region" description="Gly residues" evidence="1">
    <location>
        <begin position="1"/>
        <end position="12"/>
    </location>
</feature>
<feature type="region of interest" description="Disordered" evidence="1">
    <location>
        <begin position="1"/>
        <end position="32"/>
    </location>
</feature>
<organism evidence="2 3">
    <name type="scientific">Melipona quadrifasciata</name>
    <dbReference type="NCBI Taxonomy" id="166423"/>
    <lineage>
        <taxon>Eukaryota</taxon>
        <taxon>Metazoa</taxon>
        <taxon>Ecdysozoa</taxon>
        <taxon>Arthropoda</taxon>
        <taxon>Hexapoda</taxon>
        <taxon>Insecta</taxon>
        <taxon>Pterygota</taxon>
        <taxon>Neoptera</taxon>
        <taxon>Endopterygota</taxon>
        <taxon>Hymenoptera</taxon>
        <taxon>Apocrita</taxon>
        <taxon>Aculeata</taxon>
        <taxon>Apoidea</taxon>
        <taxon>Anthophila</taxon>
        <taxon>Apidae</taxon>
        <taxon>Melipona</taxon>
    </lineage>
</organism>
<reference evidence="2 3" key="1">
    <citation type="submission" date="2015-07" db="EMBL/GenBank/DDBJ databases">
        <title>The genome of Melipona quadrifasciata.</title>
        <authorList>
            <person name="Pan H."/>
            <person name="Kapheim K."/>
        </authorList>
    </citation>
    <scope>NUCLEOTIDE SEQUENCE [LARGE SCALE GENOMIC DNA]</scope>
    <source>
        <strain evidence="2">0111107301</strain>
        <tissue evidence="2">Whole body</tissue>
    </source>
</reference>
<dbReference type="OrthoDB" id="10495004at2759"/>
<sequence length="184" mass="20049">MAGVKASGGGPIRGEYGWGRIPPPSPSATLPPAIFMASQQTPEAPSTVRDNACGSLAHGRRRLSPLPPSPESFSTNHNITTILSTHKLHRPYCNPPPPLVVSKSILFLCEHRRRRSGHREGEKAGRTERSGRAEPEPAETFPVQISLLGQHTDIETDIPTLILFTGNHNCNARRVDFCDRHGLA</sequence>
<keyword evidence="3" id="KW-1185">Reference proteome</keyword>
<evidence type="ECO:0000256" key="1">
    <source>
        <dbReference type="SAM" id="MobiDB-lite"/>
    </source>
</evidence>
<protein>
    <submittedName>
        <fullName evidence="2">Uncharacterized protein</fullName>
    </submittedName>
</protein>
<dbReference type="Proteomes" id="UP000053105">
    <property type="component" value="Unassembled WGS sequence"/>
</dbReference>
<evidence type="ECO:0000313" key="2">
    <source>
        <dbReference type="EMBL" id="KOX73936.1"/>
    </source>
</evidence>
<feature type="compositionally biased region" description="Basic and acidic residues" evidence="1">
    <location>
        <begin position="118"/>
        <end position="135"/>
    </location>
</feature>
<feature type="region of interest" description="Disordered" evidence="1">
    <location>
        <begin position="114"/>
        <end position="138"/>
    </location>
</feature>
<proteinExistence type="predicted"/>
<name>A0A0M9A0M5_9HYME</name>
<evidence type="ECO:0000313" key="3">
    <source>
        <dbReference type="Proteomes" id="UP000053105"/>
    </source>
</evidence>
<accession>A0A0M9A0M5</accession>